<dbReference type="GO" id="GO:0004601">
    <property type="term" value="F:peroxidase activity"/>
    <property type="evidence" value="ECO:0007669"/>
    <property type="project" value="UniProtKB-KW"/>
</dbReference>
<dbReference type="NCBIfam" id="TIGR00914">
    <property type="entry name" value="2A0601"/>
    <property type="match status" value="1"/>
</dbReference>
<dbReference type="GO" id="GO:0005886">
    <property type="term" value="C:plasma membrane"/>
    <property type="evidence" value="ECO:0007669"/>
    <property type="project" value="UniProtKB-SubCell"/>
</dbReference>
<keyword evidence="4" id="KW-1003">Cell membrane</keyword>
<feature type="transmembrane region" description="Helical" evidence="8">
    <location>
        <begin position="887"/>
        <end position="906"/>
    </location>
</feature>
<dbReference type="Proteomes" id="UP000078596">
    <property type="component" value="Chromosome"/>
</dbReference>
<feature type="transmembrane region" description="Helical" evidence="8">
    <location>
        <begin position="918"/>
        <end position="938"/>
    </location>
</feature>
<dbReference type="SUPFAM" id="SSF82866">
    <property type="entry name" value="Multidrug efflux transporter AcrB transmembrane domain"/>
    <property type="match status" value="2"/>
</dbReference>
<dbReference type="InterPro" id="IPR004763">
    <property type="entry name" value="CusA-like"/>
</dbReference>
<comment type="subcellular location">
    <subcellularLocation>
        <location evidence="1">Cell membrane</location>
        <topology evidence="1">Multi-pass membrane protein</topology>
    </subcellularLocation>
</comment>
<dbReference type="SUPFAM" id="SSF82693">
    <property type="entry name" value="Multidrug efflux transporter AcrB pore domain, PN1, PN2, PC1 and PC2 subdomains"/>
    <property type="match status" value="3"/>
</dbReference>
<comment type="similarity">
    <text evidence="2">Belongs to the resistance-nodulation-cell division (RND) (TC 2.A.6) family.</text>
</comment>
<organism evidence="9 10">
    <name type="scientific">Halothiobacillus diazotrophicus</name>
    <dbReference type="NCBI Taxonomy" id="1860122"/>
    <lineage>
        <taxon>Bacteria</taxon>
        <taxon>Pseudomonadati</taxon>
        <taxon>Pseudomonadota</taxon>
        <taxon>Gammaproteobacteria</taxon>
        <taxon>Chromatiales</taxon>
        <taxon>Halothiobacillaceae</taxon>
        <taxon>Halothiobacillus</taxon>
    </lineage>
</organism>
<keyword evidence="9" id="KW-0575">Peroxidase</keyword>
<dbReference type="PANTHER" id="PTHR32063:SF68">
    <property type="entry name" value="PROBALE CATION EFFLUX SYSTEM PROTEIN"/>
    <property type="match status" value="1"/>
</dbReference>
<dbReference type="Gene3D" id="1.20.1640.10">
    <property type="entry name" value="Multidrug efflux transporter AcrB transmembrane domain"/>
    <property type="match status" value="2"/>
</dbReference>
<feature type="transmembrane region" description="Helical" evidence="8">
    <location>
        <begin position="521"/>
        <end position="543"/>
    </location>
</feature>
<feature type="transmembrane region" description="Helical" evidence="8">
    <location>
        <begin position="338"/>
        <end position="354"/>
    </location>
</feature>
<keyword evidence="10" id="KW-1185">Reference proteome</keyword>
<keyword evidence="5 8" id="KW-0812">Transmembrane</keyword>
<dbReference type="Gene3D" id="3.30.2090.10">
    <property type="entry name" value="Multidrug efflux transporter AcrB TolC docking domain, DN and DC subdomains"/>
    <property type="match status" value="2"/>
</dbReference>
<feature type="transmembrane region" description="Helical" evidence="8">
    <location>
        <begin position="959"/>
        <end position="978"/>
    </location>
</feature>
<keyword evidence="7 8" id="KW-0472">Membrane</keyword>
<dbReference type="Gene3D" id="3.30.70.1320">
    <property type="entry name" value="Multidrug efflux transporter AcrB pore domain like"/>
    <property type="match status" value="1"/>
</dbReference>
<keyword evidence="6 8" id="KW-1133">Transmembrane helix</keyword>
<feature type="transmembrane region" description="Helical" evidence="8">
    <location>
        <begin position="429"/>
        <end position="453"/>
    </location>
</feature>
<dbReference type="Pfam" id="PF00873">
    <property type="entry name" value="ACR_tran"/>
    <property type="match status" value="1"/>
</dbReference>
<keyword evidence="3" id="KW-0813">Transport</keyword>
<dbReference type="PANTHER" id="PTHR32063">
    <property type="match status" value="1"/>
</dbReference>
<feature type="transmembrane region" description="Helical" evidence="8">
    <location>
        <begin position="387"/>
        <end position="408"/>
    </location>
</feature>
<proteinExistence type="inferred from homology"/>
<accession>A0A191ZHI0</accession>
<evidence type="ECO:0000256" key="2">
    <source>
        <dbReference type="ARBA" id="ARBA00010942"/>
    </source>
</evidence>
<keyword evidence="9" id="KW-0560">Oxidoreductase</keyword>
<dbReference type="OrthoDB" id="9758297at2"/>
<feature type="transmembrane region" description="Helical" evidence="8">
    <location>
        <begin position="361"/>
        <end position="381"/>
    </location>
</feature>
<sequence length="1033" mass="111380">MLQRLIAFSLTQRLMVLIAALVVGAFGWRAFSTIPIDAYPDIAPIQIQIILKAPGMTPTAVEQRITAPLENALLGIPKQTMMRSTVKYGISITTIDFAEGTDIYWARQQVNEVLSGARGDFPPGVTGGIAPITTPLGEVFMFSLESPSLSLMQRRHILDWVIRPALRGVKGVADVNSLGGFVRSFEVIPNPTALAAHHLTTEDLRRVIQENNRNDGAGRLDVGDEAWLVRSEGQIKTIKDLADMVIAMQGNQPIRLRDVAQVKIGAITRLGAVTRNGKGESVEGVVMALRGANARMVVDGVEQRLAEIKHNLPPDLKINVFYNRADLVSDAVHTVSKALVEAVVLVLILLVLFLGNIRAAVTVAITLPMAALVTFILMKQFGMSANLMSLGGLAIAIGMLVDAAVVVVENTVEHLAHAHKHPNRPRLHLIYRAVSEVSVPVLSGIVIIMLVFLPLLSLQGLGGKLFSPVALTIIFALGASLILSLTLIPVIASLILGKVGDHEPWLMRQLRHLYVPVLDFALRRPLPIVLGALALLVVAGGFYTQIGKTFMPQLNEGTIVMQVENLPSTTLNGTIKLNTAIQKALMTHVPEIKQILGRSGSDELGLDPMGLNDTDTFIIMKPKSEWTVPNKAALMAKIRHVLTTVPGFNHNFTQPIEMRVSDMLSGTRGDVAIKVFGDDLSTLNRLSNEIKAVVKKVPGAEGVATTENEGLLYLKINVNQNAVARSGLSVDQLENILRAQIDGQLAGIVQEGAARTPILIRADALTNAPQKLAELPIALPNGSIQPLGNLATVERTTGPVFVNREMGSRYAVVRSDVRGRALTDFVDDAKAQVAAKVKLPVGYRIEWAGQFQNQQRTAARLAVVVPMALALIFVLLFTTFNSLRQALLVFANIPFALIGGVFALYLSHEYLSVPASVGFIALLGIAVLNGLVMVTYFNQLAARGMPMVEVVRQGAIRRLRPVLMTASIAALGLVPLLFATGPGSEIQKPLAIVVIGGLVSSTLLTLILLPIMFRRFGRERSPDPLPTATEPAA</sequence>
<reference evidence="9 10" key="1">
    <citation type="submission" date="2016-06" db="EMBL/GenBank/DDBJ databases">
        <title>Insight into the functional genes involving in sulfur oxidation in Pearl River water.</title>
        <authorList>
            <person name="Luo J."/>
            <person name="Tan X."/>
            <person name="Lin W."/>
        </authorList>
    </citation>
    <scope>NUCLEOTIDE SEQUENCE [LARGE SCALE GENOMIC DNA]</scope>
    <source>
        <strain evidence="9 10">LS2</strain>
    </source>
</reference>
<evidence type="ECO:0000256" key="3">
    <source>
        <dbReference type="ARBA" id="ARBA00022448"/>
    </source>
</evidence>
<dbReference type="GO" id="GO:0008324">
    <property type="term" value="F:monoatomic cation transmembrane transporter activity"/>
    <property type="evidence" value="ECO:0007669"/>
    <property type="project" value="InterPro"/>
</dbReference>
<dbReference type="RefSeq" id="WP_066099900.1">
    <property type="nucleotide sequence ID" value="NZ_CP016027.1"/>
</dbReference>
<evidence type="ECO:0000256" key="5">
    <source>
        <dbReference type="ARBA" id="ARBA00022692"/>
    </source>
</evidence>
<evidence type="ECO:0000256" key="7">
    <source>
        <dbReference type="ARBA" id="ARBA00023136"/>
    </source>
</evidence>
<dbReference type="PRINTS" id="PR00702">
    <property type="entry name" value="ACRIFLAVINRP"/>
</dbReference>
<evidence type="ECO:0000313" key="10">
    <source>
        <dbReference type="Proteomes" id="UP000078596"/>
    </source>
</evidence>
<feature type="transmembrane region" description="Helical" evidence="8">
    <location>
        <begin position="861"/>
        <end position="880"/>
    </location>
</feature>
<dbReference type="Gene3D" id="3.30.70.1440">
    <property type="entry name" value="Multidrug efflux transporter AcrB pore domain"/>
    <property type="match status" value="1"/>
</dbReference>
<dbReference type="KEGG" id="haz:A9404_07850"/>
<evidence type="ECO:0000313" key="9">
    <source>
        <dbReference type="EMBL" id="ANJ67307.1"/>
    </source>
</evidence>
<evidence type="ECO:0000256" key="6">
    <source>
        <dbReference type="ARBA" id="ARBA00022989"/>
    </source>
</evidence>
<dbReference type="STRING" id="1860122.A9404_07850"/>
<dbReference type="AlphaFoldDB" id="A0A191ZHI0"/>
<protein>
    <submittedName>
        <fullName evidence="9">Cytochrome-c peroxidase</fullName>
    </submittedName>
</protein>
<dbReference type="InterPro" id="IPR027463">
    <property type="entry name" value="AcrB_DN_DC_subdom"/>
</dbReference>
<evidence type="ECO:0000256" key="8">
    <source>
        <dbReference type="SAM" id="Phobius"/>
    </source>
</evidence>
<dbReference type="InterPro" id="IPR001036">
    <property type="entry name" value="Acrflvin-R"/>
</dbReference>
<evidence type="ECO:0000256" key="4">
    <source>
        <dbReference type="ARBA" id="ARBA00022475"/>
    </source>
</evidence>
<dbReference type="GO" id="GO:0042910">
    <property type="term" value="F:xenobiotic transmembrane transporter activity"/>
    <property type="evidence" value="ECO:0007669"/>
    <property type="project" value="TreeGrafter"/>
</dbReference>
<dbReference type="EMBL" id="CP016027">
    <property type="protein sequence ID" value="ANJ67307.1"/>
    <property type="molecule type" value="Genomic_DNA"/>
</dbReference>
<name>A0A191ZHI0_9GAMM</name>
<dbReference type="Gene3D" id="3.30.70.1430">
    <property type="entry name" value="Multidrug efflux transporter AcrB pore domain"/>
    <property type="match status" value="2"/>
</dbReference>
<feature type="transmembrane region" description="Helical" evidence="8">
    <location>
        <begin position="473"/>
        <end position="500"/>
    </location>
</feature>
<evidence type="ECO:0000256" key="1">
    <source>
        <dbReference type="ARBA" id="ARBA00004651"/>
    </source>
</evidence>
<feature type="transmembrane region" description="Helical" evidence="8">
    <location>
        <begin position="990"/>
        <end position="1013"/>
    </location>
</feature>
<dbReference type="SUPFAM" id="SSF82714">
    <property type="entry name" value="Multidrug efflux transporter AcrB TolC docking domain, DN and DC subdomains"/>
    <property type="match status" value="2"/>
</dbReference>
<gene>
    <name evidence="9" type="ORF">A9404_07850</name>
</gene>